<proteinExistence type="predicted"/>
<reference evidence="1 2" key="1">
    <citation type="journal article" date="2013" name="PLoS Genet.">
        <title>Comparative genome structure, secondary metabolite, and effector coding capacity across Cochliobolus pathogens.</title>
        <authorList>
            <person name="Condon B.J."/>
            <person name="Leng Y."/>
            <person name="Wu D."/>
            <person name="Bushley K.E."/>
            <person name="Ohm R.A."/>
            <person name="Otillar R."/>
            <person name="Martin J."/>
            <person name="Schackwitz W."/>
            <person name="Grimwood J."/>
            <person name="MohdZainudin N."/>
            <person name="Xue C."/>
            <person name="Wang R."/>
            <person name="Manning V.A."/>
            <person name="Dhillon B."/>
            <person name="Tu Z.J."/>
            <person name="Steffenson B.J."/>
            <person name="Salamov A."/>
            <person name="Sun H."/>
            <person name="Lowry S."/>
            <person name="LaButti K."/>
            <person name="Han J."/>
            <person name="Copeland A."/>
            <person name="Lindquist E."/>
            <person name="Barry K."/>
            <person name="Schmutz J."/>
            <person name="Baker S.E."/>
            <person name="Ciuffetti L.M."/>
            <person name="Grigoriev I.V."/>
            <person name="Zhong S."/>
            <person name="Turgeon B.G."/>
        </authorList>
    </citation>
    <scope>NUCLEOTIDE SEQUENCE [LARGE SCALE GENOMIC DNA]</scope>
    <source>
        <strain evidence="1 2">ATCC 44560</strain>
    </source>
</reference>
<dbReference type="HOGENOM" id="CLU_3001887_0_0_1"/>
<dbReference type="Proteomes" id="UP000054032">
    <property type="component" value="Unassembled WGS sequence"/>
</dbReference>
<dbReference type="GeneID" id="19118330"/>
<keyword evidence="2" id="KW-1185">Reference proteome</keyword>
<organism evidence="1 2">
    <name type="scientific">Bipolaris oryzae ATCC 44560</name>
    <dbReference type="NCBI Taxonomy" id="930090"/>
    <lineage>
        <taxon>Eukaryota</taxon>
        <taxon>Fungi</taxon>
        <taxon>Dikarya</taxon>
        <taxon>Ascomycota</taxon>
        <taxon>Pezizomycotina</taxon>
        <taxon>Dothideomycetes</taxon>
        <taxon>Pleosporomycetidae</taxon>
        <taxon>Pleosporales</taxon>
        <taxon>Pleosporineae</taxon>
        <taxon>Pleosporaceae</taxon>
        <taxon>Bipolaris</taxon>
    </lineage>
</organism>
<feature type="non-terminal residue" evidence="1">
    <location>
        <position position="1"/>
    </location>
</feature>
<dbReference type="EMBL" id="KI964062">
    <property type="protein sequence ID" value="EUC42413.1"/>
    <property type="molecule type" value="Genomic_DNA"/>
</dbReference>
<dbReference type="KEGG" id="bor:COCMIDRAFT_103548"/>
<dbReference type="AlphaFoldDB" id="W6YXX2"/>
<gene>
    <name evidence="1" type="ORF">COCMIDRAFT_103548</name>
</gene>
<accession>W6YXX2</accession>
<dbReference type="RefSeq" id="XP_007691079.1">
    <property type="nucleotide sequence ID" value="XM_007692889.1"/>
</dbReference>
<evidence type="ECO:0000313" key="1">
    <source>
        <dbReference type="EMBL" id="EUC42413.1"/>
    </source>
</evidence>
<evidence type="ECO:0000313" key="2">
    <source>
        <dbReference type="Proteomes" id="UP000054032"/>
    </source>
</evidence>
<protein>
    <submittedName>
        <fullName evidence="1">Uncharacterized protein</fullName>
    </submittedName>
</protein>
<name>W6YXX2_COCMI</name>
<sequence>SYQIWLQNLAPMIHDSHSMPVARLRGSRRAGPPQTTGCCTTEVERNSLGVPTCSDSN</sequence>